<feature type="transmembrane region" description="Helical" evidence="1">
    <location>
        <begin position="32"/>
        <end position="51"/>
    </location>
</feature>
<proteinExistence type="predicted"/>
<gene>
    <name evidence="2" type="ORF">MAR_003775</name>
</gene>
<name>A0ABY7GA62_MYAAR</name>
<dbReference type="EMBL" id="CP111027">
    <property type="protein sequence ID" value="WAR30207.1"/>
    <property type="molecule type" value="Genomic_DNA"/>
</dbReference>
<feature type="transmembrane region" description="Helical" evidence="1">
    <location>
        <begin position="63"/>
        <end position="85"/>
    </location>
</feature>
<reference evidence="2" key="1">
    <citation type="submission" date="2022-11" db="EMBL/GenBank/DDBJ databases">
        <title>Centuries of genome instability and evolution in soft-shell clam transmissible cancer (bioRxiv).</title>
        <authorList>
            <person name="Hart S.F.M."/>
            <person name="Yonemitsu M.A."/>
            <person name="Giersch R.M."/>
            <person name="Beal B.F."/>
            <person name="Arriagada G."/>
            <person name="Davis B.W."/>
            <person name="Ostrander E.A."/>
            <person name="Goff S.P."/>
            <person name="Metzger M.J."/>
        </authorList>
    </citation>
    <scope>NUCLEOTIDE SEQUENCE</scope>
    <source>
        <strain evidence="2">MELC-2E11</strain>
        <tissue evidence="2">Siphon/mantle</tissue>
    </source>
</reference>
<keyword evidence="1" id="KW-0472">Membrane</keyword>
<evidence type="ECO:0000256" key="1">
    <source>
        <dbReference type="SAM" id="Phobius"/>
    </source>
</evidence>
<sequence length="106" mass="12482">MSKSPKHYAEVAFQIGMHGGVFRPFPHVYMSSYVECFAHLIYLGFPCYWFINLVLQDKTTYQTNLICLAIFFWKNNFASVCVYFVRKQVTVKTFPFVAVERYTLLL</sequence>
<keyword evidence="1" id="KW-0812">Transmembrane</keyword>
<evidence type="ECO:0000313" key="2">
    <source>
        <dbReference type="EMBL" id="WAR30207.1"/>
    </source>
</evidence>
<accession>A0ABY7GA62</accession>
<dbReference type="Proteomes" id="UP001164746">
    <property type="component" value="Chromosome 16"/>
</dbReference>
<evidence type="ECO:0000313" key="3">
    <source>
        <dbReference type="Proteomes" id="UP001164746"/>
    </source>
</evidence>
<organism evidence="2 3">
    <name type="scientific">Mya arenaria</name>
    <name type="common">Soft-shell clam</name>
    <dbReference type="NCBI Taxonomy" id="6604"/>
    <lineage>
        <taxon>Eukaryota</taxon>
        <taxon>Metazoa</taxon>
        <taxon>Spiralia</taxon>
        <taxon>Lophotrochozoa</taxon>
        <taxon>Mollusca</taxon>
        <taxon>Bivalvia</taxon>
        <taxon>Autobranchia</taxon>
        <taxon>Heteroconchia</taxon>
        <taxon>Euheterodonta</taxon>
        <taxon>Imparidentia</taxon>
        <taxon>Neoheterodontei</taxon>
        <taxon>Myida</taxon>
        <taxon>Myoidea</taxon>
        <taxon>Myidae</taxon>
        <taxon>Mya</taxon>
    </lineage>
</organism>
<keyword evidence="1" id="KW-1133">Transmembrane helix</keyword>
<keyword evidence="3" id="KW-1185">Reference proteome</keyword>
<protein>
    <submittedName>
        <fullName evidence="2">Uncharacterized protein</fullName>
    </submittedName>
</protein>